<dbReference type="GO" id="GO:0009244">
    <property type="term" value="P:lipopolysaccharide core region biosynthetic process"/>
    <property type="evidence" value="ECO:0007669"/>
    <property type="project" value="TreeGrafter"/>
</dbReference>
<sequence>MVNTAFLGDVVLTTPLFTLLRGAGWSVDALVAPRAAGILEGHPHLNGILVYDKQTEPGLRQLLALGRELRDRYDAVIVPHRSLRSALLARLTRAVIRVGYRPPKRPYPPPFTNRKLRPKFTLWRFLYTHRVEYTLGLQEARRICDLAKPLGIAVEGEPAGTLAVAEADVRDVEARLVGVERPRVVIFPGGAWGGKRYPAKSFAEVGRRLAEAAQAGIVVCGGPDEADVCAEVSGEIPGALSLTDLDTGGWKALVRTADLVVTNDSAPLHAAAALGTPVVGIYGPTTPVFGFRPPEVHPQRLVYHGRLECQPCRLSPPRDCPLKHHRCMTELEPEKVVEACRSLLEEVGP</sequence>
<keyword evidence="2" id="KW-0808">Transferase</keyword>
<dbReference type="PANTHER" id="PTHR30160:SF1">
    <property type="entry name" value="LIPOPOLYSACCHARIDE 1,2-N-ACETYLGLUCOSAMINETRANSFERASE-RELATED"/>
    <property type="match status" value="1"/>
</dbReference>
<dbReference type="EMBL" id="MFAF01000013">
    <property type="protein sequence ID" value="OGD79355.1"/>
    <property type="molecule type" value="Genomic_DNA"/>
</dbReference>
<dbReference type="CDD" id="cd03789">
    <property type="entry name" value="GT9_LPS_heptosyltransferase"/>
    <property type="match status" value="1"/>
</dbReference>
<dbReference type="SUPFAM" id="SSF53756">
    <property type="entry name" value="UDP-Glycosyltransferase/glycogen phosphorylase"/>
    <property type="match status" value="1"/>
</dbReference>
<evidence type="ECO:0000313" key="3">
    <source>
        <dbReference type="EMBL" id="OGD79355.1"/>
    </source>
</evidence>
<dbReference type="InterPro" id="IPR002201">
    <property type="entry name" value="Glyco_trans_9"/>
</dbReference>
<accession>A0A1F5FI91</accession>
<proteinExistence type="predicted"/>
<dbReference type="PANTHER" id="PTHR30160">
    <property type="entry name" value="TETRAACYLDISACCHARIDE 4'-KINASE-RELATED"/>
    <property type="match status" value="1"/>
</dbReference>
<reference evidence="3 4" key="1">
    <citation type="journal article" date="2016" name="Nat. Commun.">
        <title>Thousands of microbial genomes shed light on interconnected biogeochemical processes in an aquifer system.</title>
        <authorList>
            <person name="Anantharaman K."/>
            <person name="Brown C.T."/>
            <person name="Hug L.A."/>
            <person name="Sharon I."/>
            <person name="Castelle C.J."/>
            <person name="Probst A.J."/>
            <person name="Thomas B.C."/>
            <person name="Singh A."/>
            <person name="Wilkins M.J."/>
            <person name="Karaoz U."/>
            <person name="Brodie E.L."/>
            <person name="Williams K.H."/>
            <person name="Hubbard S.S."/>
            <person name="Banfield J.F."/>
        </authorList>
    </citation>
    <scope>NUCLEOTIDE SEQUENCE [LARGE SCALE GENOMIC DNA]</scope>
</reference>
<evidence type="ECO:0008006" key="5">
    <source>
        <dbReference type="Google" id="ProtNLM"/>
    </source>
</evidence>
<protein>
    <recommendedName>
        <fullName evidence="5">Lipopolysaccharide heptosyltransferase II</fullName>
    </recommendedName>
</protein>
<dbReference type="Gene3D" id="3.40.50.2000">
    <property type="entry name" value="Glycogen Phosphorylase B"/>
    <property type="match status" value="2"/>
</dbReference>
<dbReference type="Proteomes" id="UP000177187">
    <property type="component" value="Unassembled WGS sequence"/>
</dbReference>
<evidence type="ECO:0000256" key="2">
    <source>
        <dbReference type="ARBA" id="ARBA00022679"/>
    </source>
</evidence>
<dbReference type="AlphaFoldDB" id="A0A1F5FI91"/>
<dbReference type="GO" id="GO:0008713">
    <property type="term" value="F:ADP-heptose-lipopolysaccharide heptosyltransferase activity"/>
    <property type="evidence" value="ECO:0007669"/>
    <property type="project" value="TreeGrafter"/>
</dbReference>
<dbReference type="Pfam" id="PF01075">
    <property type="entry name" value="Glyco_transf_9"/>
    <property type="match status" value="1"/>
</dbReference>
<gene>
    <name evidence="3" type="ORF">A2Y64_04250</name>
</gene>
<evidence type="ECO:0000256" key="1">
    <source>
        <dbReference type="ARBA" id="ARBA00022676"/>
    </source>
</evidence>
<dbReference type="STRING" id="1817816.A2Y64_04250"/>
<name>A0A1F5FI91_9BACT</name>
<keyword evidence="1" id="KW-0328">Glycosyltransferase</keyword>
<comment type="caution">
    <text evidence="3">The sequence shown here is derived from an EMBL/GenBank/DDBJ whole genome shotgun (WGS) entry which is preliminary data.</text>
</comment>
<dbReference type="InterPro" id="IPR051199">
    <property type="entry name" value="LPS_LOS_Heptosyltrfase"/>
</dbReference>
<dbReference type="GO" id="GO:0005829">
    <property type="term" value="C:cytosol"/>
    <property type="evidence" value="ECO:0007669"/>
    <property type="project" value="TreeGrafter"/>
</dbReference>
<evidence type="ECO:0000313" key="4">
    <source>
        <dbReference type="Proteomes" id="UP000177187"/>
    </source>
</evidence>
<organism evidence="3 4">
    <name type="scientific">Candidatus Coatesbacteria bacterium RBG_13_66_14</name>
    <dbReference type="NCBI Taxonomy" id="1817816"/>
    <lineage>
        <taxon>Bacteria</taxon>
        <taxon>Candidatus Coatesiibacteriota</taxon>
    </lineage>
</organism>